<evidence type="ECO:0000313" key="8">
    <source>
        <dbReference type="EMBL" id="KAL3807628.1"/>
    </source>
</evidence>
<dbReference type="InterPro" id="IPR053238">
    <property type="entry name" value="RING-H2_zinc_finger"/>
</dbReference>
<evidence type="ECO:0000256" key="3">
    <source>
        <dbReference type="ARBA" id="ARBA00022833"/>
    </source>
</evidence>
<dbReference type="InterPro" id="IPR001841">
    <property type="entry name" value="Znf_RING"/>
</dbReference>
<keyword evidence="3" id="KW-0862">Zinc</keyword>
<sequence>MLGFIELFLCLALGFLFYKCAYSCLDGCRRRRDDVVADDTDGNNGVDAEIGLGNNDVDTRRGGGDVNPPVIIAPSSSCVPSPEDEGTRRALVERNLFRRRIHREESVWELSTLLALSRGVGMESGDGDARADRGGGGDGGGFGGEAMGYDEECGEVGGMSSPGRYHAPIPPPQALATSLPPPVAMADVDDGRGIPEVRARREDLVHDGGIVPDVVVFVGPRSTVDDSTPVDDYRDDASWSSTPVAVVVADSPVSTKKTKKTKTTTTTTAPRIPTSAMTTRQSRMIHRSSRDDGVSGDVPAVIEGTSSSLFVTGTTTRRIDDVAGDDCRVASTSTTTKTTKTTTKTTPRMTTGHNMECSICLDQFSPGDEIAWAKDGGDLPTSNNYHSAAVNDGAGEMMMGCDHIFHGRCLVAWLQHHDECPLCRRTLVHADADVRFAGWDMR</sequence>
<dbReference type="Gene3D" id="3.30.40.10">
    <property type="entry name" value="Zinc/RING finger domain, C3HC4 (zinc finger)"/>
    <property type="match status" value="1"/>
</dbReference>
<keyword evidence="9" id="KW-1185">Reference proteome</keyword>
<feature type="region of interest" description="Disordered" evidence="5">
    <location>
        <begin position="275"/>
        <end position="297"/>
    </location>
</feature>
<evidence type="ECO:0000259" key="7">
    <source>
        <dbReference type="PROSITE" id="PS50089"/>
    </source>
</evidence>
<protein>
    <recommendedName>
        <fullName evidence="7">RING-type domain-containing protein</fullName>
    </recommendedName>
</protein>
<dbReference type="Pfam" id="PF13639">
    <property type="entry name" value="zf-RING_2"/>
    <property type="match status" value="1"/>
</dbReference>
<keyword evidence="6" id="KW-0732">Signal</keyword>
<dbReference type="SMART" id="SM00184">
    <property type="entry name" value="RING"/>
    <property type="match status" value="1"/>
</dbReference>
<proteinExistence type="predicted"/>
<accession>A0ABD3R4I7</accession>
<dbReference type="PANTHER" id="PTHR14155">
    <property type="entry name" value="RING FINGER DOMAIN-CONTAINING"/>
    <property type="match status" value="1"/>
</dbReference>
<keyword evidence="2 4" id="KW-0863">Zinc-finger</keyword>
<evidence type="ECO:0000256" key="6">
    <source>
        <dbReference type="SAM" id="SignalP"/>
    </source>
</evidence>
<reference evidence="8 9" key="1">
    <citation type="submission" date="2024-10" db="EMBL/GenBank/DDBJ databases">
        <title>Updated reference genomes for cyclostephanoid diatoms.</title>
        <authorList>
            <person name="Roberts W.R."/>
            <person name="Alverson A.J."/>
        </authorList>
    </citation>
    <scope>NUCLEOTIDE SEQUENCE [LARGE SCALE GENOMIC DNA]</scope>
    <source>
        <strain evidence="8 9">AJA228-03</strain>
    </source>
</reference>
<dbReference type="EMBL" id="JALLPB020000606">
    <property type="protein sequence ID" value="KAL3807628.1"/>
    <property type="molecule type" value="Genomic_DNA"/>
</dbReference>
<name>A0ABD3R4I7_9STRA</name>
<evidence type="ECO:0000256" key="5">
    <source>
        <dbReference type="SAM" id="MobiDB-lite"/>
    </source>
</evidence>
<dbReference type="AlphaFoldDB" id="A0ABD3R4I7"/>
<evidence type="ECO:0000256" key="2">
    <source>
        <dbReference type="ARBA" id="ARBA00022771"/>
    </source>
</evidence>
<dbReference type="GO" id="GO:0008270">
    <property type="term" value="F:zinc ion binding"/>
    <property type="evidence" value="ECO:0007669"/>
    <property type="project" value="UniProtKB-KW"/>
</dbReference>
<feature type="signal peptide" evidence="6">
    <location>
        <begin position="1"/>
        <end position="23"/>
    </location>
</feature>
<dbReference type="PANTHER" id="PTHR14155:SF610">
    <property type="entry name" value="OS01G0755700 PROTEIN"/>
    <property type="match status" value="1"/>
</dbReference>
<feature type="chain" id="PRO_5044748137" description="RING-type domain-containing protein" evidence="6">
    <location>
        <begin position="24"/>
        <end position="442"/>
    </location>
</feature>
<evidence type="ECO:0000256" key="1">
    <source>
        <dbReference type="ARBA" id="ARBA00022723"/>
    </source>
</evidence>
<gene>
    <name evidence="8" type="ORF">ACHAXA_005258</name>
</gene>
<dbReference type="Proteomes" id="UP001530377">
    <property type="component" value="Unassembled WGS sequence"/>
</dbReference>
<dbReference type="InterPro" id="IPR013083">
    <property type="entry name" value="Znf_RING/FYVE/PHD"/>
</dbReference>
<organism evidence="8 9">
    <name type="scientific">Cyclostephanos tholiformis</name>
    <dbReference type="NCBI Taxonomy" id="382380"/>
    <lineage>
        <taxon>Eukaryota</taxon>
        <taxon>Sar</taxon>
        <taxon>Stramenopiles</taxon>
        <taxon>Ochrophyta</taxon>
        <taxon>Bacillariophyta</taxon>
        <taxon>Coscinodiscophyceae</taxon>
        <taxon>Thalassiosirophycidae</taxon>
        <taxon>Stephanodiscales</taxon>
        <taxon>Stephanodiscaceae</taxon>
        <taxon>Cyclostephanos</taxon>
    </lineage>
</organism>
<keyword evidence="1" id="KW-0479">Metal-binding</keyword>
<comment type="caution">
    <text evidence="8">The sequence shown here is derived from an EMBL/GenBank/DDBJ whole genome shotgun (WGS) entry which is preliminary data.</text>
</comment>
<evidence type="ECO:0000313" key="9">
    <source>
        <dbReference type="Proteomes" id="UP001530377"/>
    </source>
</evidence>
<evidence type="ECO:0000256" key="4">
    <source>
        <dbReference type="PROSITE-ProRule" id="PRU00175"/>
    </source>
</evidence>
<dbReference type="PROSITE" id="PS50089">
    <property type="entry name" value="ZF_RING_2"/>
    <property type="match status" value="1"/>
</dbReference>
<dbReference type="SUPFAM" id="SSF57850">
    <property type="entry name" value="RING/U-box"/>
    <property type="match status" value="1"/>
</dbReference>
<feature type="domain" description="RING-type" evidence="7">
    <location>
        <begin position="357"/>
        <end position="424"/>
    </location>
</feature>